<name>A0A2N9GVU8_FAGSY</name>
<evidence type="ECO:0000256" key="3">
    <source>
        <dbReference type="ARBA" id="ARBA00022750"/>
    </source>
</evidence>
<feature type="compositionally biased region" description="Basic and acidic residues" evidence="5">
    <location>
        <begin position="200"/>
        <end position="217"/>
    </location>
</feature>
<dbReference type="Pfam" id="PF14223">
    <property type="entry name" value="Retrotran_gag_2"/>
    <property type="match status" value="1"/>
</dbReference>
<feature type="region of interest" description="Disordered" evidence="5">
    <location>
        <begin position="162"/>
        <end position="233"/>
    </location>
</feature>
<dbReference type="Pfam" id="PF22936">
    <property type="entry name" value="Pol_BBD"/>
    <property type="match status" value="1"/>
</dbReference>
<keyword evidence="1" id="KW-0645">Protease</keyword>
<dbReference type="Pfam" id="PF25597">
    <property type="entry name" value="SH3_retrovirus"/>
    <property type="match status" value="1"/>
</dbReference>
<dbReference type="InterPro" id="IPR054722">
    <property type="entry name" value="PolX-like_BBD"/>
</dbReference>
<dbReference type="InterPro" id="IPR036397">
    <property type="entry name" value="RNaseH_sf"/>
</dbReference>
<sequence>MKALLGSQDALETVEKGYEESQDETSLTPNQKEALQKAWKKDQQALTLIYQGLDEAMFKKVANATSSKQAWEILQNSLKGVDKVKKVRLQTLRGKFESLHMKESKSVSDYFSRVLAIVNQFKRYESKDLESMTPDQLMGSLQAHEERLNKKKQEPLEQVLQSKLTLNEKGWRDSSQRGRGRGRGCGQGRGSGGSNGHSSHNNEDRAQNSQTTRDRGRGSFSRPYRRRYNKSATNNVEEKANYVEDLNEEVEPTVLLAYKGENKEEENVWYFDIGASNHMCGNKAIFLELNESMVGNVTFGDLSKVPVKGKGCLFGKQSRKSFPKEASTRANTLQLVHADVCGSIKPSSLEKQSGQEIKALGFDRGGEFTSNEFKEFCETNGIRRPLTVPRSPQQNGVVERKNWSILNMARSMLKSKKMPKELWAEAIDCAVYLSNRCPTRSVQGKTPQQAWSINKPTISHLRVFGSIAYMHVPDQERSKLDDKSEKYVFIGYDPSFKGYKLYNPSTKKVIVKVPATPPPSPVSPVHESSSSSSSLEGSSSERPRGFRSLQDLYESIENIDDITLFNLFADCEPTGFKEAVQDKKWRNAMDEEIKAIKKNDTWELTTLPHGNKAIGVKWVYKMKKNAKGEVERYKARLVVKGYSQQQGIDYDEVFAPVARLETIRLLIALATQNKWSIFQMDVKSAFLNGYLEKEVYVEQPIGYVVKGREGKVLKLKKALYGLKQAPRAWNNIIDKYFQEKGFSKCPHEHALYYTGLMAYYLGIEVSTRPDILYGIGLVSRYMEAPTMTHLKTAKRILRYVKGTLDFGLLYSPFKEFKLFGYSNSDWAGDMDDRKSTTGFVFYIAEYIAATSNLCHPVWLRSLLKELHMSQVEATEIFVDNKSALALAKNPVFHDRSKHIDTRYHFIRECIARKEVQLEFVKSQDQVADIFTKPLKYDTFYKLRALLGVIRKTSLRGDVRS</sequence>
<keyword evidence="2" id="KW-0479">Metal-binding</keyword>
<dbReference type="SUPFAM" id="SSF53098">
    <property type="entry name" value="Ribonuclease H-like"/>
    <property type="match status" value="1"/>
</dbReference>
<keyword evidence="3" id="KW-0064">Aspartyl protease</keyword>
<dbReference type="GO" id="GO:0003676">
    <property type="term" value="F:nucleic acid binding"/>
    <property type="evidence" value="ECO:0007669"/>
    <property type="project" value="InterPro"/>
</dbReference>
<evidence type="ECO:0000256" key="5">
    <source>
        <dbReference type="SAM" id="MobiDB-lite"/>
    </source>
</evidence>
<evidence type="ECO:0000259" key="6">
    <source>
        <dbReference type="PROSITE" id="PS50994"/>
    </source>
</evidence>
<dbReference type="PANTHER" id="PTHR42648:SF18">
    <property type="entry name" value="RETROTRANSPOSON, UNCLASSIFIED-LIKE PROTEIN"/>
    <property type="match status" value="1"/>
</dbReference>
<dbReference type="InterPro" id="IPR013103">
    <property type="entry name" value="RVT_2"/>
</dbReference>
<dbReference type="GO" id="GO:0046872">
    <property type="term" value="F:metal ion binding"/>
    <property type="evidence" value="ECO:0007669"/>
    <property type="project" value="UniProtKB-KW"/>
</dbReference>
<dbReference type="EMBL" id="OIVN01002413">
    <property type="protein sequence ID" value="SPD03424.1"/>
    <property type="molecule type" value="Genomic_DNA"/>
</dbReference>
<dbReference type="CDD" id="cd09272">
    <property type="entry name" value="RNase_HI_RT_Ty1"/>
    <property type="match status" value="1"/>
</dbReference>
<dbReference type="PROSITE" id="PS50994">
    <property type="entry name" value="INTEGRASE"/>
    <property type="match status" value="1"/>
</dbReference>
<dbReference type="Gene3D" id="3.30.420.10">
    <property type="entry name" value="Ribonuclease H-like superfamily/Ribonuclease H"/>
    <property type="match status" value="1"/>
</dbReference>
<feature type="region of interest" description="Disordered" evidence="5">
    <location>
        <begin position="517"/>
        <end position="544"/>
    </location>
</feature>
<accession>A0A2N9GVU8</accession>
<proteinExistence type="predicted"/>
<dbReference type="AlphaFoldDB" id="A0A2N9GVU8"/>
<dbReference type="InterPro" id="IPR057670">
    <property type="entry name" value="SH3_retrovirus"/>
</dbReference>
<dbReference type="PANTHER" id="PTHR42648">
    <property type="entry name" value="TRANSPOSASE, PUTATIVE-RELATED"/>
    <property type="match status" value="1"/>
</dbReference>
<evidence type="ECO:0000256" key="2">
    <source>
        <dbReference type="ARBA" id="ARBA00022723"/>
    </source>
</evidence>
<dbReference type="SUPFAM" id="SSF56672">
    <property type="entry name" value="DNA/RNA polymerases"/>
    <property type="match status" value="1"/>
</dbReference>
<dbReference type="Pfam" id="PF07727">
    <property type="entry name" value="RVT_2"/>
    <property type="match status" value="1"/>
</dbReference>
<organism evidence="7">
    <name type="scientific">Fagus sylvatica</name>
    <name type="common">Beechnut</name>
    <dbReference type="NCBI Taxonomy" id="28930"/>
    <lineage>
        <taxon>Eukaryota</taxon>
        <taxon>Viridiplantae</taxon>
        <taxon>Streptophyta</taxon>
        <taxon>Embryophyta</taxon>
        <taxon>Tracheophyta</taxon>
        <taxon>Spermatophyta</taxon>
        <taxon>Magnoliopsida</taxon>
        <taxon>eudicotyledons</taxon>
        <taxon>Gunneridae</taxon>
        <taxon>Pentapetalae</taxon>
        <taxon>rosids</taxon>
        <taxon>fabids</taxon>
        <taxon>Fagales</taxon>
        <taxon>Fagaceae</taxon>
        <taxon>Fagus</taxon>
    </lineage>
</organism>
<evidence type="ECO:0000256" key="1">
    <source>
        <dbReference type="ARBA" id="ARBA00022670"/>
    </source>
</evidence>
<evidence type="ECO:0000256" key="4">
    <source>
        <dbReference type="ARBA" id="ARBA00022801"/>
    </source>
</evidence>
<dbReference type="InterPro" id="IPR012337">
    <property type="entry name" value="RNaseH-like_sf"/>
</dbReference>
<keyword evidence="4" id="KW-0378">Hydrolase</keyword>
<dbReference type="InterPro" id="IPR001584">
    <property type="entry name" value="Integrase_cat-core"/>
</dbReference>
<reference evidence="7" key="1">
    <citation type="submission" date="2018-02" db="EMBL/GenBank/DDBJ databases">
        <authorList>
            <person name="Cohen D.B."/>
            <person name="Kent A.D."/>
        </authorList>
    </citation>
    <scope>NUCLEOTIDE SEQUENCE</scope>
</reference>
<protein>
    <recommendedName>
        <fullName evidence="6">Integrase catalytic domain-containing protein</fullName>
    </recommendedName>
</protein>
<feature type="domain" description="Integrase catalytic" evidence="6">
    <location>
        <begin position="358"/>
        <end position="455"/>
    </location>
</feature>
<dbReference type="InterPro" id="IPR039537">
    <property type="entry name" value="Retrotran_Ty1/copia-like"/>
</dbReference>
<dbReference type="GO" id="GO:0006508">
    <property type="term" value="P:proteolysis"/>
    <property type="evidence" value="ECO:0007669"/>
    <property type="project" value="UniProtKB-KW"/>
</dbReference>
<gene>
    <name evidence="7" type="ORF">FSB_LOCUS31306</name>
</gene>
<dbReference type="InterPro" id="IPR043502">
    <property type="entry name" value="DNA/RNA_pol_sf"/>
</dbReference>
<evidence type="ECO:0000313" key="7">
    <source>
        <dbReference type="EMBL" id="SPD03424.1"/>
    </source>
</evidence>
<feature type="compositionally biased region" description="Gly residues" evidence="5">
    <location>
        <begin position="183"/>
        <end position="195"/>
    </location>
</feature>
<dbReference type="GO" id="GO:0015074">
    <property type="term" value="P:DNA integration"/>
    <property type="evidence" value="ECO:0007669"/>
    <property type="project" value="InterPro"/>
</dbReference>
<feature type="compositionally biased region" description="Low complexity" evidence="5">
    <location>
        <begin position="523"/>
        <end position="538"/>
    </location>
</feature>
<dbReference type="GO" id="GO:0004190">
    <property type="term" value="F:aspartic-type endopeptidase activity"/>
    <property type="evidence" value="ECO:0007669"/>
    <property type="project" value="UniProtKB-KW"/>
</dbReference>